<dbReference type="InterPro" id="IPR000595">
    <property type="entry name" value="cNMP-bd_dom"/>
</dbReference>
<feature type="region of interest" description="Disordered" evidence="1">
    <location>
        <begin position="1"/>
        <end position="22"/>
    </location>
</feature>
<dbReference type="AlphaFoldDB" id="A0A9P1GE95"/>
<feature type="domain" description="Cyclic nucleotide-binding" evidence="2">
    <location>
        <begin position="265"/>
        <end position="312"/>
    </location>
</feature>
<dbReference type="OrthoDB" id="10564489at2759"/>
<dbReference type="EMBL" id="CAMXCT030004913">
    <property type="protein sequence ID" value="CAL4798078.1"/>
    <property type="molecule type" value="Genomic_DNA"/>
</dbReference>
<reference evidence="3" key="1">
    <citation type="submission" date="2022-10" db="EMBL/GenBank/DDBJ databases">
        <authorList>
            <person name="Chen Y."/>
            <person name="Dougan E. K."/>
            <person name="Chan C."/>
            <person name="Rhodes N."/>
            <person name="Thang M."/>
        </authorList>
    </citation>
    <scope>NUCLEOTIDE SEQUENCE</scope>
</reference>
<proteinExistence type="predicted"/>
<reference evidence="4" key="2">
    <citation type="submission" date="2024-04" db="EMBL/GenBank/DDBJ databases">
        <authorList>
            <person name="Chen Y."/>
            <person name="Shah S."/>
            <person name="Dougan E. K."/>
            <person name="Thang M."/>
            <person name="Chan C."/>
        </authorList>
    </citation>
    <scope>NUCLEOTIDE SEQUENCE [LARGE SCALE GENOMIC DNA]</scope>
</reference>
<dbReference type="PROSITE" id="PS50042">
    <property type="entry name" value="CNMP_BINDING_3"/>
    <property type="match status" value="1"/>
</dbReference>
<dbReference type="CDD" id="cd00038">
    <property type="entry name" value="CAP_ED"/>
    <property type="match status" value="1"/>
</dbReference>
<dbReference type="Proteomes" id="UP001152797">
    <property type="component" value="Unassembled WGS sequence"/>
</dbReference>
<evidence type="ECO:0000313" key="4">
    <source>
        <dbReference type="EMBL" id="CAL1164141.1"/>
    </source>
</evidence>
<sequence length="343" mass="38592">MSKTPEVPKEGPTSPRSDASNISAFSQRPTRLLDLLPVAPWCGKCLPQPPDGQLPIKPEELVLGQAADIKALTENINEYGRLNTGSKRTASRSRAAVQEGPVKFHNRQSRIEQLSERLKLTASHPTTFFARTVERPEEIELMPSMTRSRFSQDDFAGYVVQLNPEDSDSDSERGVAKPLTQFTTEQVSRMELVALNHVKMQTLKQRIAEEGVHSIRATAADAARWDVSRRNASGDHWEPEISWKGEMISPEENYYLMAQLRFLPFFNEVPQELYETIVEHTTTQTYVPGCHLFSEGETANSLFLILTGQVHLRSETHVAMDYDTMKSSPALLLPHDLFSQSRG</sequence>
<gene>
    <name evidence="3" type="ORF">C1SCF055_LOCUS36001</name>
</gene>
<name>A0A9P1GE95_9DINO</name>
<comment type="caution">
    <text evidence="3">The sequence shown here is derived from an EMBL/GenBank/DDBJ whole genome shotgun (WGS) entry which is preliminary data.</text>
</comment>
<organism evidence="3">
    <name type="scientific">Cladocopium goreaui</name>
    <dbReference type="NCBI Taxonomy" id="2562237"/>
    <lineage>
        <taxon>Eukaryota</taxon>
        <taxon>Sar</taxon>
        <taxon>Alveolata</taxon>
        <taxon>Dinophyceae</taxon>
        <taxon>Suessiales</taxon>
        <taxon>Symbiodiniaceae</taxon>
        <taxon>Cladocopium</taxon>
    </lineage>
</organism>
<evidence type="ECO:0000256" key="1">
    <source>
        <dbReference type="SAM" id="MobiDB-lite"/>
    </source>
</evidence>
<dbReference type="EMBL" id="CAMXCT010004913">
    <property type="protein sequence ID" value="CAI4010766.1"/>
    <property type="molecule type" value="Genomic_DNA"/>
</dbReference>
<keyword evidence="5" id="KW-1185">Reference proteome</keyword>
<dbReference type="SUPFAM" id="SSF51206">
    <property type="entry name" value="cAMP-binding domain-like"/>
    <property type="match status" value="1"/>
</dbReference>
<accession>A0A9P1GE95</accession>
<dbReference type="Gene3D" id="2.60.120.10">
    <property type="entry name" value="Jelly Rolls"/>
    <property type="match status" value="1"/>
</dbReference>
<dbReference type="InterPro" id="IPR018490">
    <property type="entry name" value="cNMP-bd_dom_sf"/>
</dbReference>
<evidence type="ECO:0000313" key="3">
    <source>
        <dbReference type="EMBL" id="CAI4010766.1"/>
    </source>
</evidence>
<evidence type="ECO:0000259" key="2">
    <source>
        <dbReference type="PROSITE" id="PS50042"/>
    </source>
</evidence>
<evidence type="ECO:0000313" key="5">
    <source>
        <dbReference type="Proteomes" id="UP001152797"/>
    </source>
</evidence>
<dbReference type="EMBL" id="CAMXCT020004913">
    <property type="protein sequence ID" value="CAL1164141.1"/>
    <property type="molecule type" value="Genomic_DNA"/>
</dbReference>
<dbReference type="InterPro" id="IPR014710">
    <property type="entry name" value="RmlC-like_jellyroll"/>
</dbReference>
<protein>
    <recommendedName>
        <fullName evidence="2">Cyclic nucleotide-binding domain-containing protein</fullName>
    </recommendedName>
</protein>